<dbReference type="AlphaFoldDB" id="A0A3Q0J2Z2"/>
<dbReference type="Pfam" id="PF00258">
    <property type="entry name" value="Flavodoxin_1"/>
    <property type="match status" value="1"/>
</dbReference>
<name>A0A3Q0J2Z2_DIACI</name>
<feature type="non-terminal residue" evidence="4">
    <location>
        <position position="110"/>
    </location>
</feature>
<dbReference type="GO" id="GO:0010181">
    <property type="term" value="F:FMN binding"/>
    <property type="evidence" value="ECO:0007669"/>
    <property type="project" value="InterPro"/>
</dbReference>
<gene>
    <name evidence="4" type="primary">LOC103511573</name>
</gene>
<dbReference type="STRING" id="121845.A0A3Q0J2Z2"/>
<evidence type="ECO:0000313" key="3">
    <source>
        <dbReference type="Proteomes" id="UP000079169"/>
    </source>
</evidence>
<dbReference type="KEGG" id="dci:103511573"/>
<dbReference type="RefSeq" id="XP_026681100.1">
    <property type="nucleotide sequence ID" value="XM_026825299.1"/>
</dbReference>
<evidence type="ECO:0000313" key="4">
    <source>
        <dbReference type="RefSeq" id="XP_026681100.1"/>
    </source>
</evidence>
<evidence type="ECO:0000256" key="1">
    <source>
        <dbReference type="ARBA" id="ARBA00022630"/>
    </source>
</evidence>
<dbReference type="GO" id="GO:0005829">
    <property type="term" value="C:cytosol"/>
    <property type="evidence" value="ECO:0007669"/>
    <property type="project" value="TreeGrafter"/>
</dbReference>
<dbReference type="InterPro" id="IPR001094">
    <property type="entry name" value="Flavdoxin-like"/>
</dbReference>
<reference evidence="4" key="1">
    <citation type="submission" date="2025-08" db="UniProtKB">
        <authorList>
            <consortium name="RefSeq"/>
        </authorList>
    </citation>
    <scope>IDENTIFICATION</scope>
</reference>
<dbReference type="InterPro" id="IPR008254">
    <property type="entry name" value="Flavodoxin/NO_synth"/>
</dbReference>
<dbReference type="PANTHER" id="PTHR19384:SF10">
    <property type="entry name" value="NADPH-DEPENDENT DIFLAVIN OXIDOREDUCTASE 1"/>
    <property type="match status" value="1"/>
</dbReference>
<dbReference type="Gene3D" id="3.40.50.360">
    <property type="match status" value="1"/>
</dbReference>
<dbReference type="PRINTS" id="PR00369">
    <property type="entry name" value="FLAVODOXIN"/>
</dbReference>
<dbReference type="PaxDb" id="121845-A0A3Q0J2Z2"/>
<dbReference type="SUPFAM" id="SSF52218">
    <property type="entry name" value="Flavoproteins"/>
    <property type="match status" value="1"/>
</dbReference>
<dbReference type="PANTHER" id="PTHR19384">
    <property type="entry name" value="NITRIC OXIDE SYNTHASE-RELATED"/>
    <property type="match status" value="1"/>
</dbReference>
<proteinExistence type="predicted"/>
<dbReference type="PROSITE" id="PS50902">
    <property type="entry name" value="FLAVODOXIN_LIKE"/>
    <property type="match status" value="1"/>
</dbReference>
<dbReference type="InterPro" id="IPR029039">
    <property type="entry name" value="Flavoprotein-like_sf"/>
</dbReference>
<dbReference type="Proteomes" id="UP000079169">
    <property type="component" value="Unplaced"/>
</dbReference>
<dbReference type="GO" id="GO:0016491">
    <property type="term" value="F:oxidoreductase activity"/>
    <property type="evidence" value="ECO:0007669"/>
    <property type="project" value="TreeGrafter"/>
</dbReference>
<protein>
    <submittedName>
        <fullName evidence="4">NADPH-dependent diflavin oxidoreductase 1-like</fullName>
    </submittedName>
</protein>
<evidence type="ECO:0000259" key="2">
    <source>
        <dbReference type="PROSITE" id="PS50902"/>
    </source>
</evidence>
<organism evidence="3 4">
    <name type="scientific">Diaphorina citri</name>
    <name type="common">Asian citrus psyllid</name>
    <dbReference type="NCBI Taxonomy" id="121845"/>
    <lineage>
        <taxon>Eukaryota</taxon>
        <taxon>Metazoa</taxon>
        <taxon>Ecdysozoa</taxon>
        <taxon>Arthropoda</taxon>
        <taxon>Hexapoda</taxon>
        <taxon>Insecta</taxon>
        <taxon>Pterygota</taxon>
        <taxon>Neoptera</taxon>
        <taxon>Paraneoptera</taxon>
        <taxon>Hemiptera</taxon>
        <taxon>Sternorrhyncha</taxon>
        <taxon>Psylloidea</taxon>
        <taxon>Psyllidae</taxon>
        <taxon>Diaphorininae</taxon>
        <taxon>Diaphorina</taxon>
    </lineage>
</organism>
<feature type="domain" description="Flavodoxin-like" evidence="2">
    <location>
        <begin position="7"/>
        <end position="110"/>
    </location>
</feature>
<dbReference type="OMA" id="ENERQFH"/>
<keyword evidence="1" id="KW-0285">Flavoprotein</keyword>
<keyword evidence="3" id="KW-1185">Reference proteome</keyword>
<accession>A0A3Q0J2Z2</accession>
<dbReference type="GeneID" id="103511573"/>
<sequence length="110" mass="12334">MMSSHKLLILYASQTGTAQEVAERIWRESKNHGFDGPISSMDDHPINSLIFEALVIFVCSTTGQGDPPDNMKTFWKFLLRKNLPPTSLQTMKFAVLGLGDSSYVKTVQRD</sequence>
<dbReference type="GO" id="GO:0050660">
    <property type="term" value="F:flavin adenine dinucleotide binding"/>
    <property type="evidence" value="ECO:0007669"/>
    <property type="project" value="TreeGrafter"/>
</dbReference>